<gene>
    <name evidence="2" type="ORF">E5Z56_00565</name>
</gene>
<proteinExistence type="inferred from homology"/>
<dbReference type="InterPro" id="IPR035959">
    <property type="entry name" value="RutC-like_sf"/>
</dbReference>
<dbReference type="OrthoDB" id="9803101at2"/>
<dbReference type="SUPFAM" id="SSF55298">
    <property type="entry name" value="YjgF-like"/>
    <property type="match status" value="1"/>
</dbReference>
<dbReference type="AlphaFoldDB" id="A0A4P8XT32"/>
<sequence>MSEKVYTKNAPDAIGPYSQAVKTGNLVFTSGQIAINPSSGNVEATTIEEQTHQVCKNLKAVLEEAGTSLDKVVKTVCFLKNMEDFGAFNGIYGEYFTEKPARSCVAAKQLPKDVLVEVEVIAEL</sequence>
<dbReference type="RefSeq" id="WP_022505977.1">
    <property type="nucleotide sequence ID" value="NZ_CP039381.1"/>
</dbReference>
<dbReference type="Pfam" id="PF01042">
    <property type="entry name" value="Ribonuc_L-PSP"/>
    <property type="match status" value="1"/>
</dbReference>
<dbReference type="CDD" id="cd00448">
    <property type="entry name" value="YjgF_YER057c_UK114_family"/>
    <property type="match status" value="1"/>
</dbReference>
<dbReference type="PANTHER" id="PTHR11803">
    <property type="entry name" value="2-IMINOBUTANOATE/2-IMINOPROPANOATE DEAMINASE RIDA"/>
    <property type="match status" value="1"/>
</dbReference>
<dbReference type="EMBL" id="CP039381">
    <property type="protein sequence ID" value="QCT05947.1"/>
    <property type="molecule type" value="Genomic_DNA"/>
</dbReference>
<dbReference type="InterPro" id="IPR006056">
    <property type="entry name" value="RidA"/>
</dbReference>
<evidence type="ECO:0000313" key="3">
    <source>
        <dbReference type="Proteomes" id="UP000301475"/>
    </source>
</evidence>
<protein>
    <submittedName>
        <fullName evidence="2">RidA family protein</fullName>
    </submittedName>
</protein>
<evidence type="ECO:0000313" key="2">
    <source>
        <dbReference type="EMBL" id="QCT05947.1"/>
    </source>
</evidence>
<dbReference type="FunFam" id="3.30.1330.40:FF:000001">
    <property type="entry name" value="L-PSP family endoribonuclease"/>
    <property type="match status" value="1"/>
</dbReference>
<keyword evidence="3" id="KW-1185">Reference proteome</keyword>
<dbReference type="GO" id="GO:0005829">
    <property type="term" value="C:cytosol"/>
    <property type="evidence" value="ECO:0007669"/>
    <property type="project" value="TreeGrafter"/>
</dbReference>
<comment type="similarity">
    <text evidence="1">Belongs to the RutC family.</text>
</comment>
<dbReference type="Gene3D" id="3.30.1330.40">
    <property type="entry name" value="RutC-like"/>
    <property type="match status" value="1"/>
</dbReference>
<organism evidence="2 3">
    <name type="scientific">Ruminococcus bovis</name>
    <dbReference type="NCBI Taxonomy" id="2564099"/>
    <lineage>
        <taxon>Bacteria</taxon>
        <taxon>Bacillati</taxon>
        <taxon>Bacillota</taxon>
        <taxon>Clostridia</taxon>
        <taxon>Eubacteriales</taxon>
        <taxon>Oscillospiraceae</taxon>
        <taxon>Ruminococcus</taxon>
    </lineage>
</organism>
<dbReference type="InterPro" id="IPR006175">
    <property type="entry name" value="YjgF/YER057c/UK114"/>
</dbReference>
<dbReference type="PANTHER" id="PTHR11803:SF58">
    <property type="entry name" value="PROTEIN HMF1-RELATED"/>
    <property type="match status" value="1"/>
</dbReference>
<dbReference type="GO" id="GO:0019239">
    <property type="term" value="F:deaminase activity"/>
    <property type="evidence" value="ECO:0007669"/>
    <property type="project" value="TreeGrafter"/>
</dbReference>
<dbReference type="KEGG" id="ruj:E5Z56_00565"/>
<evidence type="ECO:0000256" key="1">
    <source>
        <dbReference type="ARBA" id="ARBA00010552"/>
    </source>
</evidence>
<reference evidence="2 3" key="1">
    <citation type="submission" date="2019-04" db="EMBL/GenBank/DDBJ databases">
        <authorList>
            <person name="Embree M."/>
            <person name="Gaffney J.R."/>
        </authorList>
    </citation>
    <scope>NUCLEOTIDE SEQUENCE [LARGE SCALE GENOMIC DNA]</scope>
    <source>
        <strain evidence="2 3">JE7A12</strain>
    </source>
</reference>
<name>A0A4P8XT32_9FIRM</name>
<dbReference type="NCBIfam" id="TIGR00004">
    <property type="entry name" value="Rid family detoxifying hydrolase"/>
    <property type="match status" value="1"/>
</dbReference>
<dbReference type="Proteomes" id="UP000301475">
    <property type="component" value="Chromosome"/>
</dbReference>
<accession>A0A4P8XT32</accession>